<sequence>MLLEDEHPGDGEDSEDGDTAAMVAEVPRNFKEAIESIDAGKWHAAMKSQLDSLEENYTFQIVARPKYRKVVSSRWVFSIKPGIIDEEQYKARMVAKGYAQGTDIVGGDVRMEISSKYLNSPLNKLLIPLLT</sequence>
<dbReference type="InterPro" id="IPR013103">
    <property type="entry name" value="RVT_2"/>
</dbReference>
<feature type="domain" description="Reverse transcriptase Ty1/copia-type" evidence="2">
    <location>
        <begin position="57"/>
        <end position="104"/>
    </location>
</feature>
<proteinExistence type="predicted"/>
<dbReference type="EMBL" id="CAXKWB010075983">
    <property type="protein sequence ID" value="CAL4199907.1"/>
    <property type="molecule type" value="Genomic_DNA"/>
</dbReference>
<evidence type="ECO:0000259" key="2">
    <source>
        <dbReference type="Pfam" id="PF07727"/>
    </source>
</evidence>
<gene>
    <name evidence="3" type="ORF">MNOR_LOCUS37486</name>
</gene>
<evidence type="ECO:0000313" key="4">
    <source>
        <dbReference type="Proteomes" id="UP001497623"/>
    </source>
</evidence>
<name>A0AAV2SK61_MEGNR</name>
<dbReference type="AlphaFoldDB" id="A0AAV2SK61"/>
<protein>
    <recommendedName>
        <fullName evidence="2">Reverse transcriptase Ty1/copia-type domain-containing protein</fullName>
    </recommendedName>
</protein>
<accession>A0AAV2SK61</accession>
<evidence type="ECO:0000256" key="1">
    <source>
        <dbReference type="SAM" id="MobiDB-lite"/>
    </source>
</evidence>
<feature type="region of interest" description="Disordered" evidence="1">
    <location>
        <begin position="1"/>
        <end position="20"/>
    </location>
</feature>
<comment type="caution">
    <text evidence="3">The sequence shown here is derived from an EMBL/GenBank/DDBJ whole genome shotgun (WGS) entry which is preliminary data.</text>
</comment>
<reference evidence="3 4" key="1">
    <citation type="submission" date="2024-05" db="EMBL/GenBank/DDBJ databases">
        <authorList>
            <person name="Wallberg A."/>
        </authorList>
    </citation>
    <scope>NUCLEOTIDE SEQUENCE [LARGE SCALE GENOMIC DNA]</scope>
</reference>
<dbReference type="Proteomes" id="UP001497623">
    <property type="component" value="Unassembled WGS sequence"/>
</dbReference>
<dbReference type="Pfam" id="PF07727">
    <property type="entry name" value="RVT_2"/>
    <property type="match status" value="1"/>
</dbReference>
<keyword evidence="4" id="KW-1185">Reference proteome</keyword>
<feature type="non-terminal residue" evidence="3">
    <location>
        <position position="131"/>
    </location>
</feature>
<evidence type="ECO:0000313" key="3">
    <source>
        <dbReference type="EMBL" id="CAL4199907.1"/>
    </source>
</evidence>
<feature type="compositionally biased region" description="Basic and acidic residues" evidence="1">
    <location>
        <begin position="1"/>
        <end position="10"/>
    </location>
</feature>
<organism evidence="3 4">
    <name type="scientific">Meganyctiphanes norvegica</name>
    <name type="common">Northern krill</name>
    <name type="synonym">Thysanopoda norvegica</name>
    <dbReference type="NCBI Taxonomy" id="48144"/>
    <lineage>
        <taxon>Eukaryota</taxon>
        <taxon>Metazoa</taxon>
        <taxon>Ecdysozoa</taxon>
        <taxon>Arthropoda</taxon>
        <taxon>Crustacea</taxon>
        <taxon>Multicrustacea</taxon>
        <taxon>Malacostraca</taxon>
        <taxon>Eumalacostraca</taxon>
        <taxon>Eucarida</taxon>
        <taxon>Euphausiacea</taxon>
        <taxon>Euphausiidae</taxon>
        <taxon>Meganyctiphanes</taxon>
    </lineage>
</organism>